<evidence type="ECO:0000313" key="3">
    <source>
        <dbReference type="Proteomes" id="UP000192578"/>
    </source>
</evidence>
<dbReference type="Proteomes" id="UP000192578">
    <property type="component" value="Unassembled WGS sequence"/>
</dbReference>
<reference evidence="3" key="1">
    <citation type="submission" date="2017-01" db="EMBL/GenBank/DDBJ databases">
        <title>Comparative genomics of anhydrobiosis in the tardigrade Hypsibius dujardini.</title>
        <authorList>
            <person name="Yoshida Y."/>
            <person name="Koutsovoulos G."/>
            <person name="Laetsch D."/>
            <person name="Stevens L."/>
            <person name="Kumar S."/>
            <person name="Horikawa D."/>
            <person name="Ishino K."/>
            <person name="Komine S."/>
            <person name="Tomita M."/>
            <person name="Blaxter M."/>
            <person name="Arakawa K."/>
        </authorList>
    </citation>
    <scope>NUCLEOTIDE SEQUENCE [LARGE SCALE GENOMIC DNA]</scope>
    <source>
        <strain evidence="3">Z151</strain>
    </source>
</reference>
<feature type="region of interest" description="Disordered" evidence="1">
    <location>
        <begin position="1"/>
        <end position="36"/>
    </location>
</feature>
<name>A0A9X6RK75_HYPEX</name>
<gene>
    <name evidence="2" type="ORF">BV898_14895</name>
</gene>
<comment type="caution">
    <text evidence="2">The sequence shown here is derived from an EMBL/GenBank/DDBJ whole genome shotgun (WGS) entry which is preliminary data.</text>
</comment>
<dbReference type="AlphaFoldDB" id="A0A9X6RK75"/>
<organism evidence="2 3">
    <name type="scientific">Hypsibius exemplaris</name>
    <name type="common">Freshwater tardigrade</name>
    <dbReference type="NCBI Taxonomy" id="2072580"/>
    <lineage>
        <taxon>Eukaryota</taxon>
        <taxon>Metazoa</taxon>
        <taxon>Ecdysozoa</taxon>
        <taxon>Tardigrada</taxon>
        <taxon>Eutardigrada</taxon>
        <taxon>Parachela</taxon>
        <taxon>Hypsibioidea</taxon>
        <taxon>Hypsibiidae</taxon>
        <taxon>Hypsibius</taxon>
    </lineage>
</organism>
<protein>
    <submittedName>
        <fullName evidence="2">Uncharacterized protein</fullName>
    </submittedName>
</protein>
<evidence type="ECO:0000313" key="2">
    <source>
        <dbReference type="EMBL" id="OWA50376.1"/>
    </source>
</evidence>
<proteinExistence type="predicted"/>
<keyword evidence="3" id="KW-1185">Reference proteome</keyword>
<sequence length="103" mass="11465">MEDSPSRLQVQHSFPMSGNGGKDSTDSRTGRIGASDRGQVTNFITYPDEAEVVHEIERAVRDATAFGNVNANITRRINIKHGMTHEKLKNMGKMKANILLRQL</sequence>
<dbReference type="EMBL" id="MTYJ01000191">
    <property type="protein sequence ID" value="OWA50376.1"/>
    <property type="molecule type" value="Genomic_DNA"/>
</dbReference>
<evidence type="ECO:0000256" key="1">
    <source>
        <dbReference type="SAM" id="MobiDB-lite"/>
    </source>
</evidence>
<accession>A0A9X6RK75</accession>
<feature type="compositionally biased region" description="Polar residues" evidence="1">
    <location>
        <begin position="1"/>
        <end position="16"/>
    </location>
</feature>